<dbReference type="PANTHER" id="PTHR43066">
    <property type="entry name" value="RHOMBOID-RELATED PROTEIN"/>
    <property type="match status" value="1"/>
</dbReference>
<keyword evidence="2 6" id="KW-0812">Transmembrane</keyword>
<keyword evidence="9" id="KW-0645">Protease</keyword>
<dbReference type="Pfam" id="PF01694">
    <property type="entry name" value="Rhomboid"/>
    <property type="match status" value="1"/>
</dbReference>
<feature type="transmembrane region" description="Helical" evidence="6">
    <location>
        <begin position="175"/>
        <end position="192"/>
    </location>
</feature>
<evidence type="ECO:0000256" key="4">
    <source>
        <dbReference type="ARBA" id="ARBA00023136"/>
    </source>
</evidence>
<keyword evidence="4 6" id="KW-0472">Membrane</keyword>
<feature type="transmembrane region" description="Helical" evidence="6">
    <location>
        <begin position="21"/>
        <end position="40"/>
    </location>
</feature>
<dbReference type="Proteomes" id="UP000237662">
    <property type="component" value="Unassembled WGS sequence"/>
</dbReference>
<feature type="region of interest" description="Disordered" evidence="5">
    <location>
        <begin position="244"/>
        <end position="305"/>
    </location>
</feature>
<dbReference type="InterPro" id="IPR035952">
    <property type="entry name" value="Rhomboid-like_sf"/>
</dbReference>
<gene>
    <name evidence="9" type="ORF">CLV84_2360</name>
</gene>
<accession>A0A2S6I2Q2</accession>
<evidence type="ECO:0000256" key="1">
    <source>
        <dbReference type="ARBA" id="ARBA00004141"/>
    </source>
</evidence>
<keyword evidence="3 6" id="KW-1133">Transmembrane helix</keyword>
<dbReference type="InterPro" id="IPR046483">
    <property type="entry name" value="DUF6576"/>
</dbReference>
<dbReference type="GO" id="GO:0006508">
    <property type="term" value="P:proteolysis"/>
    <property type="evidence" value="ECO:0007669"/>
    <property type="project" value="UniProtKB-KW"/>
</dbReference>
<feature type="domain" description="DUF6576" evidence="8">
    <location>
        <begin position="299"/>
        <end position="330"/>
    </location>
</feature>
<organism evidence="9 10">
    <name type="scientific">Neolewinella xylanilytica</name>
    <dbReference type="NCBI Taxonomy" id="1514080"/>
    <lineage>
        <taxon>Bacteria</taxon>
        <taxon>Pseudomonadati</taxon>
        <taxon>Bacteroidota</taxon>
        <taxon>Saprospiria</taxon>
        <taxon>Saprospirales</taxon>
        <taxon>Lewinellaceae</taxon>
        <taxon>Neolewinella</taxon>
    </lineage>
</organism>
<dbReference type="Gene3D" id="1.20.1540.10">
    <property type="entry name" value="Rhomboid-like"/>
    <property type="match status" value="1"/>
</dbReference>
<feature type="compositionally biased region" description="Basic and acidic residues" evidence="5">
    <location>
        <begin position="261"/>
        <end position="272"/>
    </location>
</feature>
<proteinExistence type="predicted"/>
<keyword evidence="9" id="KW-0378">Hydrolase</keyword>
<dbReference type="OrthoDB" id="680602at2"/>
<dbReference type="AlphaFoldDB" id="A0A2S6I2Q2"/>
<dbReference type="RefSeq" id="WP_104419962.1">
    <property type="nucleotide sequence ID" value="NZ_PTJC01000006.1"/>
</dbReference>
<feature type="transmembrane region" description="Helical" evidence="6">
    <location>
        <begin position="114"/>
        <end position="135"/>
    </location>
</feature>
<reference evidence="9 10" key="1">
    <citation type="submission" date="2018-02" db="EMBL/GenBank/DDBJ databases">
        <title>Genomic Encyclopedia of Archaeal and Bacterial Type Strains, Phase II (KMG-II): from individual species to whole genera.</title>
        <authorList>
            <person name="Goeker M."/>
        </authorList>
    </citation>
    <scope>NUCLEOTIDE SEQUENCE [LARGE SCALE GENOMIC DNA]</scope>
    <source>
        <strain evidence="9 10">DSM 29526</strain>
    </source>
</reference>
<dbReference type="InterPro" id="IPR022764">
    <property type="entry name" value="Peptidase_S54_rhomboid_dom"/>
</dbReference>
<evidence type="ECO:0000313" key="9">
    <source>
        <dbReference type="EMBL" id="PPK85462.1"/>
    </source>
</evidence>
<sequence>MLQSIWDDIRREFDYGNMINRIIIVNVAVYLFINLAWVFLRVFEGWQTPNLYFDIRDFLAISSSGWHMLTHPWSIITHMFLHEGFWHILWNMLFLFWFGRIFGDLLGDRRVLPLYILGGLGGALFFFIGAALPNFPGGGGVAFGASAAVLSIVVAAAVFAPDYNVRLLIIGNVKLKYIAAFMVIMNVIGLGGDMNTGGAFGHIGGIFIGFLFSWYLRRGTDLTTPIRSAIDGIDRFYHNILRPSKDHRSRGPRAAFRGGRSVKETATKERPGFMRRAGGAPKPNQSSTGGTTSTGEAGHQEQLDAILDKIKDKGYNSLTKEEKAFLFRASNQN</sequence>
<dbReference type="PANTHER" id="PTHR43066:SF11">
    <property type="entry name" value="PEPTIDASE S54 RHOMBOID DOMAIN-CONTAINING PROTEIN"/>
    <property type="match status" value="1"/>
</dbReference>
<comment type="caution">
    <text evidence="9">The sequence shown here is derived from an EMBL/GenBank/DDBJ whole genome shotgun (WGS) entry which is preliminary data.</text>
</comment>
<dbReference type="Pfam" id="PF20216">
    <property type="entry name" value="DUF6576"/>
    <property type="match status" value="1"/>
</dbReference>
<evidence type="ECO:0000256" key="5">
    <source>
        <dbReference type="SAM" id="MobiDB-lite"/>
    </source>
</evidence>
<evidence type="ECO:0000256" key="3">
    <source>
        <dbReference type="ARBA" id="ARBA00022989"/>
    </source>
</evidence>
<name>A0A2S6I2Q2_9BACT</name>
<dbReference type="GO" id="GO:0004252">
    <property type="term" value="F:serine-type endopeptidase activity"/>
    <property type="evidence" value="ECO:0007669"/>
    <property type="project" value="InterPro"/>
</dbReference>
<dbReference type="EMBL" id="PTJC01000006">
    <property type="protein sequence ID" value="PPK85462.1"/>
    <property type="molecule type" value="Genomic_DNA"/>
</dbReference>
<protein>
    <submittedName>
        <fullName evidence="9">Membrane associated rhomboid family serine protease</fullName>
    </submittedName>
</protein>
<evidence type="ECO:0000259" key="8">
    <source>
        <dbReference type="Pfam" id="PF20216"/>
    </source>
</evidence>
<feature type="transmembrane region" description="Helical" evidence="6">
    <location>
        <begin position="84"/>
        <end position="102"/>
    </location>
</feature>
<evidence type="ECO:0000256" key="2">
    <source>
        <dbReference type="ARBA" id="ARBA00022692"/>
    </source>
</evidence>
<dbReference type="GO" id="GO:0016020">
    <property type="term" value="C:membrane"/>
    <property type="evidence" value="ECO:0007669"/>
    <property type="project" value="UniProtKB-SubCell"/>
</dbReference>
<evidence type="ECO:0000313" key="10">
    <source>
        <dbReference type="Proteomes" id="UP000237662"/>
    </source>
</evidence>
<comment type="subcellular location">
    <subcellularLocation>
        <location evidence="1">Membrane</location>
        <topology evidence="1">Multi-pass membrane protein</topology>
    </subcellularLocation>
</comment>
<evidence type="ECO:0000256" key="6">
    <source>
        <dbReference type="SAM" id="Phobius"/>
    </source>
</evidence>
<dbReference type="SUPFAM" id="SSF144091">
    <property type="entry name" value="Rhomboid-like"/>
    <property type="match status" value="1"/>
</dbReference>
<evidence type="ECO:0000259" key="7">
    <source>
        <dbReference type="Pfam" id="PF01694"/>
    </source>
</evidence>
<feature type="domain" description="Peptidase S54 rhomboid" evidence="7">
    <location>
        <begin position="71"/>
        <end position="218"/>
    </location>
</feature>
<feature type="compositionally biased region" description="Low complexity" evidence="5">
    <location>
        <begin position="286"/>
        <end position="295"/>
    </location>
</feature>
<keyword evidence="10" id="KW-1185">Reference proteome</keyword>
<feature type="transmembrane region" description="Helical" evidence="6">
    <location>
        <begin position="141"/>
        <end position="163"/>
    </location>
</feature>
<feature type="transmembrane region" description="Helical" evidence="6">
    <location>
        <begin position="198"/>
        <end position="216"/>
    </location>
</feature>